<accession>A0A3A9XWU2</accession>
<dbReference type="CDD" id="cd02440">
    <property type="entry name" value="AdoMet_MTases"/>
    <property type="match status" value="1"/>
</dbReference>
<keyword evidence="1" id="KW-0808">Transferase</keyword>
<dbReference type="InterPro" id="IPR029063">
    <property type="entry name" value="SAM-dependent_MTases_sf"/>
</dbReference>
<evidence type="ECO:0000313" key="1">
    <source>
        <dbReference type="EMBL" id="RKN29930.1"/>
    </source>
</evidence>
<dbReference type="GO" id="GO:0008168">
    <property type="term" value="F:methyltransferase activity"/>
    <property type="evidence" value="ECO:0007669"/>
    <property type="project" value="UniProtKB-KW"/>
</dbReference>
<organism evidence="1 2">
    <name type="scientific">Micromonospora musae</name>
    <dbReference type="NCBI Taxonomy" id="1894970"/>
    <lineage>
        <taxon>Bacteria</taxon>
        <taxon>Bacillati</taxon>
        <taxon>Actinomycetota</taxon>
        <taxon>Actinomycetes</taxon>
        <taxon>Micromonosporales</taxon>
        <taxon>Micromonosporaceae</taxon>
        <taxon>Micromonospora</taxon>
    </lineage>
</organism>
<keyword evidence="1" id="KW-0489">Methyltransferase</keyword>
<dbReference type="AlphaFoldDB" id="A0A3A9XWU2"/>
<dbReference type="GO" id="GO:0032259">
    <property type="term" value="P:methylation"/>
    <property type="evidence" value="ECO:0007669"/>
    <property type="project" value="UniProtKB-KW"/>
</dbReference>
<name>A0A3A9XWU2_9ACTN</name>
<dbReference type="EMBL" id="RAZT01000010">
    <property type="protein sequence ID" value="RKN29930.1"/>
    <property type="molecule type" value="Genomic_DNA"/>
</dbReference>
<comment type="caution">
    <text evidence="1">The sequence shown here is derived from an EMBL/GenBank/DDBJ whole genome shotgun (WGS) entry which is preliminary data.</text>
</comment>
<dbReference type="Gene3D" id="3.40.50.150">
    <property type="entry name" value="Vaccinia Virus protein VP39"/>
    <property type="match status" value="1"/>
</dbReference>
<sequence>MITVSWYQPGPTCSCLLGTDDEPVRGSRASAGHRGGLGTTASTWVVGAWSVRPLCTVSIPLGDSLVADTAPPAVTDQISTIDTSVPHSARIWNYWLGGKDNFEADRMAGDQVRAIFPAMVETARQSRAFLTRAVRFLAGEAGIRQFLDLGTGLPTADNTHQVAQRVRPDSRVVYVDNDPMVLAHARALLVGAPEGQTKYLHADLRDPDVVLRQAAEYLDFTQPVAVLLFGVMGHIGDDDQVVPIIRTLLAAVPSGSYLALSDGTDTSKEVVESHRQYNESGAMPYHLRSPDRISRFFAGLELVEPGLVPFTQWRSDGGGAPAVDGYGAVARKP</sequence>
<proteinExistence type="predicted"/>
<protein>
    <submittedName>
        <fullName evidence="1">SAM-dependent methyltransferase</fullName>
    </submittedName>
</protein>
<evidence type="ECO:0000313" key="2">
    <source>
        <dbReference type="Proteomes" id="UP000275865"/>
    </source>
</evidence>
<dbReference type="Proteomes" id="UP000275865">
    <property type="component" value="Unassembled WGS sequence"/>
</dbReference>
<dbReference type="SUPFAM" id="SSF53335">
    <property type="entry name" value="S-adenosyl-L-methionine-dependent methyltransferases"/>
    <property type="match status" value="1"/>
</dbReference>
<dbReference type="InterPro" id="IPR006764">
    <property type="entry name" value="SAM_dep_MeTrfase_SAV2177_type"/>
</dbReference>
<dbReference type="Pfam" id="PF04672">
    <property type="entry name" value="Methyltransf_19"/>
    <property type="match status" value="1"/>
</dbReference>
<reference evidence="1 2" key="1">
    <citation type="submission" date="2018-09" db="EMBL/GenBank/DDBJ databases">
        <title>Micromonospora sp. nov. MS1-9, isolated from a root of Musa sp.</title>
        <authorList>
            <person name="Kuncharoen N."/>
            <person name="Kudo T."/>
            <person name="Ohkuma M."/>
            <person name="Yuki M."/>
            <person name="Tanasupawat S."/>
        </authorList>
    </citation>
    <scope>NUCLEOTIDE SEQUENCE [LARGE SCALE GENOMIC DNA]</scope>
    <source>
        <strain evidence="1 2">MS1-9</strain>
    </source>
</reference>
<gene>
    <name evidence="1" type="ORF">D7044_20180</name>
</gene>